<dbReference type="PANTHER" id="PTHR31811">
    <property type="entry name" value="TRNA A64-2'-O-RIBOSYLPHOSPHATE TRANSFERASE"/>
    <property type="match status" value="1"/>
</dbReference>
<sequence length="794" mass="90583">MDSYNSIVKDLRKDAYSVKGRLQSIIYDNRFVSTFDNYALVANERCGLWYVQPHQIHASVYFKSTDGHTGQWRFSLRRLNFNLLPILGRNGTVVLVDSTRKGKLMPDALLKTAPIWCAVLNYILFEDQSDDLEVPEVFKNLQKDNWLATPREMVSESEHHAIAQKIPEFAREVTKLQLITKNEITKRLGKKMPIVPQWQYPGKEAVEERSDCFSLCCLTASAREVKPRDWPYSFPYIQGAADDHELWATKEIAQGKLDHEVFWERIYYEPEDDVRIVDMATGDIYPWLSEEEMILRINKIYDDDSEEGQLMVETKPLGDTGLFLGKIADNIPLNLLKGSIPELAEIILLSPNYTIEIPEPISSKTESSIIDGKSEECKEVLNHDRQQILVKTFKIESSKKGAKELRGVLSDIIAHYNPQKKVLVLCESGTDLSAGICLCFLSRWFTLDWKSSEMPLHVNKDIIKQHLSKIQDFHNVNPSRNTLQSVNSCLMGGRILQSASGDSMYRKLHLFHGYHLSLICRTASLHFQIFNTSLFIMVRFLCLPGYLQSGKVFAEKSSGLRKILTKKLNYELDYIDPPTIINTKEELPFQLAADEAEANEKWNLIVENNLNRCWWVHTEDGEYKGFKEAVEYMVRLIEEKGPYDGIIGFSQGAAMSAVITNVIGKLAPNHGYFKTAVLFSSFAFTLPVDSEETMLEINAEIKNLDEYSKKVHLVPNYKDYFAPPLEFPTTVASIFGAEDAVVPPVRSEYLMSLYPERSVVKFQHDGGHYLPNKKVFLNPIVETIKNAVELKASL</sequence>
<dbReference type="GO" id="GO:0005737">
    <property type="term" value="C:cytoplasm"/>
    <property type="evidence" value="ECO:0007669"/>
    <property type="project" value="TreeGrafter"/>
</dbReference>
<evidence type="ECO:0000259" key="1">
    <source>
        <dbReference type="Pfam" id="PF03959"/>
    </source>
</evidence>
<dbReference type="OrthoDB" id="45256at2759"/>
<evidence type="ECO:0000259" key="3">
    <source>
        <dbReference type="Pfam" id="PF17184"/>
    </source>
</evidence>
<dbReference type="Pfam" id="PF03959">
    <property type="entry name" value="FSH1"/>
    <property type="match status" value="1"/>
</dbReference>
<feature type="domain" description="Rit1 N-terminal" evidence="3">
    <location>
        <begin position="11"/>
        <end position="266"/>
    </location>
</feature>
<dbReference type="InterPro" id="IPR007306">
    <property type="entry name" value="Rit1"/>
</dbReference>
<dbReference type="InterPro" id="IPR033449">
    <property type="entry name" value="Rit1_N"/>
</dbReference>
<dbReference type="AlphaFoldDB" id="A0A1L0DZ99"/>
<dbReference type="PANTHER" id="PTHR31811:SF0">
    <property type="entry name" value="TRNA A64-2'-O-RIBOSYLPHOSPHATE TRANSFERASE"/>
    <property type="match status" value="1"/>
</dbReference>
<feature type="domain" description="Serine hydrolase" evidence="1">
    <location>
        <begin position="538"/>
        <end position="779"/>
    </location>
</feature>
<organism evidence="4 5">
    <name type="scientific">Sungouiella intermedia</name>
    <dbReference type="NCBI Taxonomy" id="45354"/>
    <lineage>
        <taxon>Eukaryota</taxon>
        <taxon>Fungi</taxon>
        <taxon>Dikarya</taxon>
        <taxon>Ascomycota</taxon>
        <taxon>Saccharomycotina</taxon>
        <taxon>Pichiomycetes</taxon>
        <taxon>Metschnikowiaceae</taxon>
        <taxon>Sungouiella</taxon>
    </lineage>
</organism>
<feature type="domain" description="Rit1 DUSP-like" evidence="2">
    <location>
        <begin position="392"/>
        <end position="490"/>
    </location>
</feature>
<keyword evidence="5" id="KW-1185">Reference proteome</keyword>
<gene>
    <name evidence="4" type="ORF">SAMEA4029010_CIC11G00000002273</name>
</gene>
<dbReference type="Proteomes" id="UP000182334">
    <property type="component" value="Chromosome VI"/>
</dbReference>
<accession>A0A1L0DZ99</accession>
<dbReference type="InterPro" id="IPR033421">
    <property type="entry name" value="Rit1_DUSP-like"/>
</dbReference>
<dbReference type="EMBL" id="LT635761">
    <property type="protein sequence ID" value="SGZ57614.1"/>
    <property type="molecule type" value="Genomic_DNA"/>
</dbReference>
<dbReference type="Gene3D" id="3.40.50.1820">
    <property type="entry name" value="alpha/beta hydrolase"/>
    <property type="match status" value="1"/>
</dbReference>
<evidence type="ECO:0000313" key="4">
    <source>
        <dbReference type="EMBL" id="SGZ57614.1"/>
    </source>
</evidence>
<dbReference type="SUPFAM" id="SSF53474">
    <property type="entry name" value="alpha/beta-Hydrolases"/>
    <property type="match status" value="1"/>
</dbReference>
<name>A0A1L0DZ99_9ASCO</name>
<reference evidence="4 5" key="1">
    <citation type="submission" date="2016-10" db="EMBL/GenBank/DDBJ databases">
        <authorList>
            <person name="de Groot N.N."/>
        </authorList>
    </citation>
    <scope>NUCLEOTIDE SEQUENCE [LARGE SCALE GENOMIC DNA]</scope>
    <source>
        <strain evidence="4 5">CBS 141442</strain>
    </source>
</reference>
<evidence type="ECO:0000259" key="2">
    <source>
        <dbReference type="Pfam" id="PF04179"/>
    </source>
</evidence>
<dbReference type="Pfam" id="PF17184">
    <property type="entry name" value="Rit1_C"/>
    <property type="match status" value="1"/>
</dbReference>
<dbReference type="STRING" id="45354.A0A1L0DZ99"/>
<dbReference type="Pfam" id="PF04179">
    <property type="entry name" value="Init_tRNA_PT"/>
    <property type="match status" value="1"/>
</dbReference>
<evidence type="ECO:0000313" key="5">
    <source>
        <dbReference type="Proteomes" id="UP000182334"/>
    </source>
</evidence>
<dbReference type="InterPro" id="IPR005645">
    <property type="entry name" value="FSH-like_dom"/>
</dbReference>
<protein>
    <submittedName>
        <fullName evidence="4">CIC11C00000002273</fullName>
    </submittedName>
</protein>
<dbReference type="InterPro" id="IPR029058">
    <property type="entry name" value="AB_hydrolase_fold"/>
</dbReference>
<dbReference type="GO" id="GO:0019988">
    <property type="term" value="P:charged-tRNA amino acid modification"/>
    <property type="evidence" value="ECO:0007669"/>
    <property type="project" value="InterPro"/>
</dbReference>
<proteinExistence type="predicted"/>
<dbReference type="GO" id="GO:0043399">
    <property type="term" value="F:tRNA adenosine(64)-2'-O-ribosylphosphate transferase activity"/>
    <property type="evidence" value="ECO:0007669"/>
    <property type="project" value="InterPro"/>
</dbReference>